<evidence type="ECO:0000313" key="4">
    <source>
        <dbReference type="EMBL" id="BCB27819.1"/>
    </source>
</evidence>
<comment type="similarity">
    <text evidence="2">Belongs to the encapsulin family. Family 1 subfamily.</text>
</comment>
<comment type="subcellular location">
    <subcellularLocation>
        <location evidence="1">Encapsulin nanocompartment</location>
    </subcellularLocation>
</comment>
<dbReference type="PANTHER" id="PTHR37165">
    <property type="entry name" value="PEPTIDASE U56 FAMILY"/>
    <property type="match status" value="1"/>
</dbReference>
<evidence type="ECO:0000313" key="5">
    <source>
        <dbReference type="Proteomes" id="UP000502260"/>
    </source>
</evidence>
<dbReference type="InterPro" id="IPR007544">
    <property type="entry name" value="ENCAP"/>
</dbReference>
<dbReference type="Proteomes" id="UP000502260">
    <property type="component" value="Chromosome"/>
</dbReference>
<protein>
    <recommendedName>
        <fullName evidence="6">Bacteriocin</fullName>
    </recommendedName>
</protein>
<dbReference type="PANTHER" id="PTHR37165:SF1">
    <property type="entry name" value="TYPE 1 ENCAPSULIN SHELL PROTEIN"/>
    <property type="match status" value="1"/>
</dbReference>
<dbReference type="GO" id="GO:0140737">
    <property type="term" value="C:encapsulin nanocompartment"/>
    <property type="evidence" value="ECO:0007669"/>
    <property type="project" value="UniProtKB-SubCell"/>
</dbReference>
<dbReference type="Pfam" id="PF04454">
    <property type="entry name" value="Linocin_M18"/>
    <property type="match status" value="1"/>
</dbReference>
<dbReference type="NCBIfam" id="NF041155">
    <property type="entry name" value="encap_f1"/>
    <property type="match status" value="1"/>
</dbReference>
<proteinExistence type="inferred from homology"/>
<accession>A0A6F8VGH1</accession>
<keyword evidence="3" id="KW-1284">Encapsulin nanocompartment</keyword>
<organism evidence="4 5">
    <name type="scientific">Sulfurimicrobium lacus</name>
    <dbReference type="NCBI Taxonomy" id="2715678"/>
    <lineage>
        <taxon>Bacteria</taxon>
        <taxon>Pseudomonadati</taxon>
        <taxon>Pseudomonadota</taxon>
        <taxon>Betaproteobacteria</taxon>
        <taxon>Nitrosomonadales</taxon>
        <taxon>Sulfuricellaceae</taxon>
        <taxon>Sulfurimicrobium</taxon>
    </lineage>
</organism>
<evidence type="ECO:0000256" key="1">
    <source>
        <dbReference type="ARBA" id="ARBA00033738"/>
    </source>
</evidence>
<dbReference type="EMBL" id="AP022853">
    <property type="protein sequence ID" value="BCB27819.1"/>
    <property type="molecule type" value="Genomic_DNA"/>
</dbReference>
<name>A0A6F8VGH1_9PROT</name>
<dbReference type="Gene3D" id="3.30.2400.30">
    <property type="match status" value="1"/>
</dbReference>
<dbReference type="AlphaFoldDB" id="A0A6F8VGH1"/>
<evidence type="ECO:0000256" key="3">
    <source>
        <dbReference type="ARBA" id="ARBA00033787"/>
    </source>
</evidence>
<evidence type="ECO:0008006" key="6">
    <source>
        <dbReference type="Google" id="ProtNLM"/>
    </source>
</evidence>
<dbReference type="KEGG" id="slac:SKTS_27050"/>
<sequence length="272" mass="30103">MNNTNLPFDASILTRMEELAVTEARKVLTARRFLPVDGPFGLGYVAAPAGNDDQRQHASHGATTIISRTIPVPMIFRHFTLSRRRVSAHTEMGQPLDLSALGQSTLELASREEELIYRGDAEFGLDGLCTVESRNHLPGGDWNDVEQVLRDVLSAVTLLDKSHFHGPYALALEPRLYNNLFRRYPEGSDLLQINHLQGLCTNGIFKTDIEGAVLVAPEAGTLLIGEDFTVDYTFPDSAHFNFTVRESMVLRLDAPKAICTITPATQGQRTKK</sequence>
<gene>
    <name evidence="4" type="ORF">SKTS_27050</name>
</gene>
<dbReference type="Gene3D" id="3.30.2320.10">
    <property type="entry name" value="hypothetical protein PF0899 domain"/>
    <property type="match status" value="1"/>
</dbReference>
<evidence type="ECO:0000256" key="2">
    <source>
        <dbReference type="ARBA" id="ARBA00033743"/>
    </source>
</evidence>
<reference evidence="5" key="1">
    <citation type="submission" date="2020-03" db="EMBL/GenBank/DDBJ databases">
        <title>Complete genome sequence of sulfur-oxidizing bacterium skT11.</title>
        <authorList>
            <person name="Kanda M."/>
            <person name="Kojima H."/>
            <person name="Fukui M."/>
        </authorList>
    </citation>
    <scope>NUCLEOTIDE SEQUENCE [LARGE SCALE GENOMIC DNA]</scope>
    <source>
        <strain evidence="5">skT11</strain>
    </source>
</reference>
<dbReference type="RefSeq" id="WP_173066141.1">
    <property type="nucleotide sequence ID" value="NZ_AP022853.1"/>
</dbReference>
<dbReference type="InterPro" id="IPR051429">
    <property type="entry name" value="Encapsulin_nc"/>
</dbReference>
<keyword evidence="5" id="KW-1185">Reference proteome</keyword>